<dbReference type="Proteomes" id="UP001329430">
    <property type="component" value="Chromosome 2"/>
</dbReference>
<protein>
    <submittedName>
        <fullName evidence="2">Uncharacterized protein</fullName>
    </submittedName>
</protein>
<name>A0AAN7VKQ1_9COLE</name>
<evidence type="ECO:0000256" key="1">
    <source>
        <dbReference type="SAM" id="MobiDB-lite"/>
    </source>
</evidence>
<evidence type="ECO:0000313" key="3">
    <source>
        <dbReference type="Proteomes" id="UP001329430"/>
    </source>
</evidence>
<organism evidence="2 3">
    <name type="scientific">Pyrocoelia pectoralis</name>
    <dbReference type="NCBI Taxonomy" id="417401"/>
    <lineage>
        <taxon>Eukaryota</taxon>
        <taxon>Metazoa</taxon>
        <taxon>Ecdysozoa</taxon>
        <taxon>Arthropoda</taxon>
        <taxon>Hexapoda</taxon>
        <taxon>Insecta</taxon>
        <taxon>Pterygota</taxon>
        <taxon>Neoptera</taxon>
        <taxon>Endopterygota</taxon>
        <taxon>Coleoptera</taxon>
        <taxon>Polyphaga</taxon>
        <taxon>Elateriformia</taxon>
        <taxon>Elateroidea</taxon>
        <taxon>Lampyridae</taxon>
        <taxon>Lampyrinae</taxon>
        <taxon>Pyrocoelia</taxon>
    </lineage>
</organism>
<reference evidence="2 3" key="1">
    <citation type="journal article" date="2024" name="Insects">
        <title>An Improved Chromosome-Level Genome Assembly of the Firefly Pyrocoelia pectoralis.</title>
        <authorList>
            <person name="Fu X."/>
            <person name="Meyer-Rochow V.B."/>
            <person name="Ballantyne L."/>
            <person name="Zhu X."/>
        </authorList>
    </citation>
    <scope>NUCLEOTIDE SEQUENCE [LARGE SCALE GENOMIC DNA]</scope>
    <source>
        <strain evidence="2">XCY_ONT2</strain>
    </source>
</reference>
<accession>A0AAN7VKQ1</accession>
<sequence length="134" mass="15016">MEIVCSNFSIVFFCRERAVKRNDSAKVSSKSVDGWNSYAQGGGATKSPDLTTPPWGDQIDSRRFVVGGPKRESNAQQFVLIRPTVRPQSALEFRKFEYRWRSNGGYRNFAASGVPLVLPGSTTREIWGRSHSDL</sequence>
<gene>
    <name evidence="2" type="ORF">RI129_002168</name>
</gene>
<proteinExistence type="predicted"/>
<feature type="region of interest" description="Disordered" evidence="1">
    <location>
        <begin position="36"/>
        <end position="56"/>
    </location>
</feature>
<keyword evidence="3" id="KW-1185">Reference proteome</keyword>
<dbReference type="EMBL" id="JAVRBK010000002">
    <property type="protein sequence ID" value="KAK5647276.1"/>
    <property type="molecule type" value="Genomic_DNA"/>
</dbReference>
<dbReference type="AlphaFoldDB" id="A0AAN7VKQ1"/>
<comment type="caution">
    <text evidence="2">The sequence shown here is derived from an EMBL/GenBank/DDBJ whole genome shotgun (WGS) entry which is preliminary data.</text>
</comment>
<evidence type="ECO:0000313" key="2">
    <source>
        <dbReference type="EMBL" id="KAK5647276.1"/>
    </source>
</evidence>